<dbReference type="GO" id="GO:0030695">
    <property type="term" value="F:GTPase regulator activity"/>
    <property type="evidence" value="ECO:0007669"/>
    <property type="project" value="TreeGrafter"/>
</dbReference>
<evidence type="ECO:0000313" key="3">
    <source>
        <dbReference type="Proteomes" id="UP000799424"/>
    </source>
</evidence>
<feature type="compositionally biased region" description="Polar residues" evidence="1">
    <location>
        <begin position="493"/>
        <end position="507"/>
    </location>
</feature>
<feature type="region of interest" description="Disordered" evidence="1">
    <location>
        <begin position="617"/>
        <end position="745"/>
    </location>
</feature>
<evidence type="ECO:0000313" key="2">
    <source>
        <dbReference type="EMBL" id="KAF2825219.1"/>
    </source>
</evidence>
<feature type="compositionally biased region" description="Acidic residues" evidence="1">
    <location>
        <begin position="379"/>
        <end position="390"/>
    </location>
</feature>
<evidence type="ECO:0000256" key="1">
    <source>
        <dbReference type="SAM" id="MobiDB-lite"/>
    </source>
</evidence>
<dbReference type="Pfam" id="PF05508">
    <property type="entry name" value="Ran-binding"/>
    <property type="match status" value="1"/>
</dbReference>
<feature type="region of interest" description="Disordered" evidence="1">
    <location>
        <begin position="437"/>
        <end position="518"/>
    </location>
</feature>
<dbReference type="AlphaFoldDB" id="A0A6A6ZXE4"/>
<dbReference type="EMBL" id="MU006228">
    <property type="protein sequence ID" value="KAF2825219.1"/>
    <property type="molecule type" value="Genomic_DNA"/>
</dbReference>
<feature type="compositionally biased region" description="Low complexity" evidence="1">
    <location>
        <begin position="661"/>
        <end position="670"/>
    </location>
</feature>
<protein>
    <submittedName>
        <fullName evidence="2">Ran-binding-domain-containing protein</fullName>
    </submittedName>
</protein>
<feature type="compositionally biased region" description="Polar residues" evidence="1">
    <location>
        <begin position="476"/>
        <end position="486"/>
    </location>
</feature>
<feature type="region of interest" description="Disordered" evidence="1">
    <location>
        <begin position="355"/>
        <end position="417"/>
    </location>
</feature>
<dbReference type="GO" id="GO:0005634">
    <property type="term" value="C:nucleus"/>
    <property type="evidence" value="ECO:0007669"/>
    <property type="project" value="TreeGrafter"/>
</dbReference>
<feature type="compositionally biased region" description="Polar residues" evidence="1">
    <location>
        <begin position="456"/>
        <end position="469"/>
    </location>
</feature>
<sequence>MEVLLAKVTQQAMSYAIRSGIAITSTYALKQCGRLMKTVEGREKDELVTLQSRLDSKIRIISPAIDMIELIAARGNTSLESAVSLTKSLRWDIQSLGSRVEKAVAEEQLSRRGSSKARSREQNDLELKIIISDMRKLLERIEDAVPLINLAITTSGVSLSTTLPATVSPSRLLQASTFLTGGDMQYCSSQPRAQQIGPSFTLSMYMLFSGHANRASEEGLRETTWKEVMHKARVTLLRVPLDNVRDFPAPFGPSSEQASEAQYQHIPSENKLQEFAYQLLIVEDLDDGRVHTFEDGEPQPESYEGVGQAGVRERIPIHEVSKIFYADTGKILNIGTDGETNNPILLLKRDLEARPPRRMMDEEPMDTGYESDGSHTVGEEEQDDEQTELEEQLRRESTSNLFEEQPTQEPEQPTFPWHLPPTLDLEWMAFEVYNEDPSTDSEFDETEDLGPELFSPSPSNPNVTRSGSKSPGLVSDLSNLNLRTSMTPPPPSNTQLIPSPQKATAPTPQFEPQPPTSLPPVKTSLSLLEMLIRLTSLQQYQQSSHLAISDELLNFFLSDSSTVGAGGNDEIRRRVRREARARVGFDPYDESPIKPRNEAYIEHELHDRYARRERHVVYEPHSPENGTPYDYEGYPSGRSSRANTPARSPTMSSFPNSTPNVSSSRVASSADVKRDARPSMGNMSSPSPLLRRATTQPGQFKGLKQPTFSRPPTAPHTSSSPQQAQAARGFSAVPDTPPSSTGKLG</sequence>
<organism evidence="2 3">
    <name type="scientific">Ophiobolus disseminans</name>
    <dbReference type="NCBI Taxonomy" id="1469910"/>
    <lineage>
        <taxon>Eukaryota</taxon>
        <taxon>Fungi</taxon>
        <taxon>Dikarya</taxon>
        <taxon>Ascomycota</taxon>
        <taxon>Pezizomycotina</taxon>
        <taxon>Dothideomycetes</taxon>
        <taxon>Pleosporomycetidae</taxon>
        <taxon>Pleosporales</taxon>
        <taxon>Pleosporineae</taxon>
        <taxon>Phaeosphaeriaceae</taxon>
        <taxon>Ophiobolus</taxon>
    </lineage>
</organism>
<name>A0A6A6ZXE4_9PLEO</name>
<proteinExistence type="predicted"/>
<dbReference type="GO" id="GO:0005737">
    <property type="term" value="C:cytoplasm"/>
    <property type="evidence" value="ECO:0007669"/>
    <property type="project" value="TreeGrafter"/>
</dbReference>
<dbReference type="InterPro" id="IPR008812">
    <property type="entry name" value="Ran_GTP-bd-rel"/>
</dbReference>
<accession>A0A6A6ZXE4</accession>
<reference evidence="2" key="1">
    <citation type="journal article" date="2020" name="Stud. Mycol.">
        <title>101 Dothideomycetes genomes: a test case for predicting lifestyles and emergence of pathogens.</title>
        <authorList>
            <person name="Haridas S."/>
            <person name="Albert R."/>
            <person name="Binder M."/>
            <person name="Bloem J."/>
            <person name="Labutti K."/>
            <person name="Salamov A."/>
            <person name="Andreopoulos B."/>
            <person name="Baker S."/>
            <person name="Barry K."/>
            <person name="Bills G."/>
            <person name="Bluhm B."/>
            <person name="Cannon C."/>
            <person name="Castanera R."/>
            <person name="Culley D."/>
            <person name="Daum C."/>
            <person name="Ezra D."/>
            <person name="Gonzalez J."/>
            <person name="Henrissat B."/>
            <person name="Kuo A."/>
            <person name="Liang C."/>
            <person name="Lipzen A."/>
            <person name="Lutzoni F."/>
            <person name="Magnuson J."/>
            <person name="Mondo S."/>
            <person name="Nolan M."/>
            <person name="Ohm R."/>
            <person name="Pangilinan J."/>
            <person name="Park H.-J."/>
            <person name="Ramirez L."/>
            <person name="Alfaro M."/>
            <person name="Sun H."/>
            <person name="Tritt A."/>
            <person name="Yoshinaga Y."/>
            <person name="Zwiers L.-H."/>
            <person name="Turgeon B."/>
            <person name="Goodwin S."/>
            <person name="Spatafora J."/>
            <person name="Crous P."/>
            <person name="Grigoriev I."/>
        </authorList>
    </citation>
    <scope>NUCLEOTIDE SEQUENCE</scope>
    <source>
        <strain evidence="2">CBS 113818</strain>
    </source>
</reference>
<feature type="compositionally biased region" description="Polar residues" evidence="1">
    <location>
        <begin position="681"/>
        <end position="698"/>
    </location>
</feature>
<dbReference type="OrthoDB" id="512915at2759"/>
<feature type="compositionally biased region" description="Pro residues" evidence="1">
    <location>
        <begin position="509"/>
        <end position="518"/>
    </location>
</feature>
<feature type="compositionally biased region" description="Polar residues" evidence="1">
    <location>
        <begin position="706"/>
        <end position="725"/>
    </location>
</feature>
<feature type="compositionally biased region" description="Acidic residues" evidence="1">
    <location>
        <begin position="437"/>
        <end position="450"/>
    </location>
</feature>
<feature type="compositionally biased region" description="Polar residues" evidence="1">
    <location>
        <begin position="637"/>
        <end position="660"/>
    </location>
</feature>
<dbReference type="PANTHER" id="PTHR31010">
    <property type="entry name" value="RAN-SPECIFIC GTPASE-ACTIVATING PROTEIN 30-RELATED"/>
    <property type="match status" value="1"/>
</dbReference>
<dbReference type="PANTHER" id="PTHR31010:SF2">
    <property type="entry name" value="RAN-SPECIFIC GTPASE-ACTIVATING PROTEIN 30"/>
    <property type="match status" value="1"/>
</dbReference>
<feature type="compositionally biased region" description="Low complexity" evidence="1">
    <location>
        <begin position="398"/>
        <end position="416"/>
    </location>
</feature>
<keyword evidence="3" id="KW-1185">Reference proteome</keyword>
<dbReference type="Proteomes" id="UP000799424">
    <property type="component" value="Unassembled WGS sequence"/>
</dbReference>
<gene>
    <name evidence="2" type="ORF">CC86DRAFT_40531</name>
</gene>